<dbReference type="OrthoDB" id="2156052at2759"/>
<organism evidence="2 3">
    <name type="scientific">Funneliformis geosporum</name>
    <dbReference type="NCBI Taxonomy" id="1117311"/>
    <lineage>
        <taxon>Eukaryota</taxon>
        <taxon>Fungi</taxon>
        <taxon>Fungi incertae sedis</taxon>
        <taxon>Mucoromycota</taxon>
        <taxon>Glomeromycotina</taxon>
        <taxon>Glomeromycetes</taxon>
        <taxon>Glomerales</taxon>
        <taxon>Glomeraceae</taxon>
        <taxon>Funneliformis</taxon>
    </lineage>
</organism>
<sequence>LLLPIDVKTLLELYLGDESLNERYEYDLERKKCEMIPANSNREISVVDILRQIDIECPSPGETPPSSPSIFYDNESSENNISSVSDYEETLKEYIQTRK</sequence>
<gene>
    <name evidence="2" type="ORF">FWILDA_LOCUS18993</name>
</gene>
<keyword evidence="3" id="KW-1185">Reference proteome</keyword>
<dbReference type="EMBL" id="CAMKVN010020857">
    <property type="protein sequence ID" value="CAI2199277.1"/>
    <property type="molecule type" value="Genomic_DNA"/>
</dbReference>
<evidence type="ECO:0000256" key="1">
    <source>
        <dbReference type="SAM" id="MobiDB-lite"/>
    </source>
</evidence>
<reference evidence="2" key="1">
    <citation type="submission" date="2022-08" db="EMBL/GenBank/DDBJ databases">
        <authorList>
            <person name="Kallberg Y."/>
            <person name="Tangrot J."/>
            <person name="Rosling A."/>
        </authorList>
    </citation>
    <scope>NUCLEOTIDE SEQUENCE</scope>
    <source>
        <strain evidence="2">Wild A</strain>
    </source>
</reference>
<accession>A0A9W4X091</accession>
<proteinExistence type="predicted"/>
<feature type="non-terminal residue" evidence="2">
    <location>
        <position position="1"/>
    </location>
</feature>
<dbReference type="AlphaFoldDB" id="A0A9W4X091"/>
<name>A0A9W4X091_9GLOM</name>
<comment type="caution">
    <text evidence="2">The sequence shown here is derived from an EMBL/GenBank/DDBJ whole genome shotgun (WGS) entry which is preliminary data.</text>
</comment>
<evidence type="ECO:0000313" key="3">
    <source>
        <dbReference type="Proteomes" id="UP001153678"/>
    </source>
</evidence>
<evidence type="ECO:0000313" key="2">
    <source>
        <dbReference type="EMBL" id="CAI2199277.1"/>
    </source>
</evidence>
<protein>
    <submittedName>
        <fullName evidence="2">16527_t:CDS:1</fullName>
    </submittedName>
</protein>
<feature type="region of interest" description="Disordered" evidence="1">
    <location>
        <begin position="57"/>
        <end position="85"/>
    </location>
</feature>
<dbReference type="Proteomes" id="UP001153678">
    <property type="component" value="Unassembled WGS sequence"/>
</dbReference>